<protein>
    <recommendedName>
        <fullName evidence="2">Ribosomal silencing factor RsfS</fullName>
    </recommendedName>
</protein>
<dbReference type="InterPro" id="IPR043519">
    <property type="entry name" value="NT_sf"/>
</dbReference>
<comment type="subunit">
    <text evidence="2">Interacts with ribosomal protein uL14 (rplN).</text>
</comment>
<sequence>MLALDKSKLCLKIIQERKAIDPVVLEIGGLTTIADYFLIASGSSSRQVQAISRHLDRRMREEGFKPYGVEGEQEGHWVLIDYGDVIVHLFYQPYREYYDLEGLWVEAPRLSSKGTVPEENADEDQ</sequence>
<proteinExistence type="inferred from homology"/>
<dbReference type="GO" id="GO:0017148">
    <property type="term" value="P:negative regulation of translation"/>
    <property type="evidence" value="ECO:0007669"/>
    <property type="project" value="UniProtKB-UniRule"/>
</dbReference>
<dbReference type="InterPro" id="IPR004394">
    <property type="entry name" value="Iojap/RsfS/C7orf30"/>
</dbReference>
<evidence type="ECO:0000256" key="1">
    <source>
        <dbReference type="ARBA" id="ARBA00010574"/>
    </source>
</evidence>
<name>A0A445N1G7_9BACT</name>
<evidence type="ECO:0000256" key="2">
    <source>
        <dbReference type="HAMAP-Rule" id="MF_01477"/>
    </source>
</evidence>
<comment type="subcellular location">
    <subcellularLocation>
        <location evidence="2">Cytoplasm</location>
    </subcellularLocation>
</comment>
<dbReference type="NCBIfam" id="TIGR00090">
    <property type="entry name" value="rsfS_iojap_ybeB"/>
    <property type="match status" value="1"/>
</dbReference>
<dbReference type="SUPFAM" id="SSF81301">
    <property type="entry name" value="Nucleotidyltransferase"/>
    <property type="match status" value="1"/>
</dbReference>
<keyword evidence="2" id="KW-0678">Repressor</keyword>
<reference evidence="3" key="1">
    <citation type="submission" date="2018-01" db="EMBL/GenBank/DDBJ databases">
        <authorList>
            <person name="Regsiter A."/>
            <person name="William W."/>
        </authorList>
    </citation>
    <scope>NUCLEOTIDE SEQUENCE</scope>
    <source>
        <strain evidence="3">TRIP AH-1</strain>
    </source>
</reference>
<dbReference type="Gene3D" id="3.30.460.10">
    <property type="entry name" value="Beta Polymerase, domain 2"/>
    <property type="match status" value="1"/>
</dbReference>
<accession>A0A445N1G7</accession>
<dbReference type="GO" id="GO:0042256">
    <property type="term" value="P:cytosolic ribosome assembly"/>
    <property type="evidence" value="ECO:0007669"/>
    <property type="project" value="UniProtKB-UniRule"/>
</dbReference>
<dbReference type="GO" id="GO:0090071">
    <property type="term" value="P:negative regulation of ribosome biogenesis"/>
    <property type="evidence" value="ECO:0007669"/>
    <property type="project" value="UniProtKB-UniRule"/>
</dbReference>
<gene>
    <name evidence="2 3" type="primary">rsfS</name>
    <name evidence="3" type="ORF">PITCH_A640090</name>
</gene>
<dbReference type="PANTHER" id="PTHR21043:SF0">
    <property type="entry name" value="MITOCHONDRIAL ASSEMBLY OF RIBOSOMAL LARGE SUBUNIT PROTEIN 1"/>
    <property type="match status" value="1"/>
</dbReference>
<dbReference type="AlphaFoldDB" id="A0A445N1G7"/>
<organism evidence="3">
    <name type="scientific">uncultured Desulfobacterium sp</name>
    <dbReference type="NCBI Taxonomy" id="201089"/>
    <lineage>
        <taxon>Bacteria</taxon>
        <taxon>Pseudomonadati</taxon>
        <taxon>Thermodesulfobacteriota</taxon>
        <taxon>Desulfobacteria</taxon>
        <taxon>Desulfobacterales</taxon>
        <taxon>Desulfobacteriaceae</taxon>
        <taxon>Desulfobacterium</taxon>
        <taxon>environmental samples</taxon>
    </lineage>
</organism>
<comment type="similarity">
    <text evidence="1 2">Belongs to the Iojap/RsfS family.</text>
</comment>
<comment type="function">
    <text evidence="2">Functions as a ribosomal silencing factor. Interacts with ribosomal protein uL14 (rplN), blocking formation of intersubunit bridge B8. Prevents association of the 30S and 50S ribosomal subunits and the formation of functional ribosomes, thus repressing translation.</text>
</comment>
<dbReference type="GO" id="GO:0005737">
    <property type="term" value="C:cytoplasm"/>
    <property type="evidence" value="ECO:0007669"/>
    <property type="project" value="UniProtKB-SubCell"/>
</dbReference>
<keyword evidence="2" id="KW-0810">Translation regulation</keyword>
<evidence type="ECO:0000313" key="3">
    <source>
        <dbReference type="EMBL" id="SPD75547.1"/>
    </source>
</evidence>
<dbReference type="GO" id="GO:0043023">
    <property type="term" value="F:ribosomal large subunit binding"/>
    <property type="evidence" value="ECO:0007669"/>
    <property type="project" value="TreeGrafter"/>
</dbReference>
<dbReference type="EMBL" id="OJIN01000208">
    <property type="protein sequence ID" value="SPD75547.1"/>
    <property type="molecule type" value="Genomic_DNA"/>
</dbReference>
<keyword evidence="2" id="KW-0963">Cytoplasm</keyword>
<dbReference type="PANTHER" id="PTHR21043">
    <property type="entry name" value="IOJAP SUPERFAMILY ORTHOLOG"/>
    <property type="match status" value="1"/>
</dbReference>
<dbReference type="HAMAP" id="MF_01477">
    <property type="entry name" value="Iojap_RsfS"/>
    <property type="match status" value="1"/>
</dbReference>
<dbReference type="Pfam" id="PF02410">
    <property type="entry name" value="RsfS"/>
    <property type="match status" value="1"/>
</dbReference>